<feature type="compositionally biased region" description="Low complexity" evidence="1">
    <location>
        <begin position="410"/>
        <end position="424"/>
    </location>
</feature>
<dbReference type="AlphaFoldDB" id="A0A8S1DZS9"/>
<feature type="region of interest" description="Disordered" evidence="1">
    <location>
        <begin position="1"/>
        <end position="160"/>
    </location>
</feature>
<sequence length="1000" mass="115471">MGQGCLSKKVSLGPEPSKGHYTAYFDPPLANGNVGNNGHVMGKDFVKSGRKKGVLHLNEPTEEEQKAAKAAEEARKKEEHLKNLEEEKRLKAEEERKQREQEEMRKTEKAKKKQDEEERKRRLEEEKRQKEEGEARLREEAKRRQEEQKRLEEQSREESIRLEQELKERRKSDDGRTNTYRYLQLKSTYLNDFNVFLINNTLMSVEFGNERELFEKARSVCSLDFREGEMNTRMASTGHLKKAVAPDAIHEYLSQTIRFAPEDTAYVSHGVPLRPIRVVLSHEDILVEQQMTRKMSPSRNVRLCVEPASKEMDRTNKSGYVRLLSMDSEKILKTRSQENLVEDPQEGYPSFSDPEDRGGVPASVRVPEANSNSSDSDDQFDGTLPKLSYSSVGTASGWSSRRPSYPNVNGSTSSSGYRSGSLLSVPKSNHSNSDSEHSYSTIATLRRQLLLAQRRQQLEGPTFKVGLPSNCFVGKMVRSYNANSDQLFKTKHYLRSSSFMDYFSAVFADMLAMDLGFLPVWIDEATVCGATISIKTTQQDTNSPKTSQKLAKLEIIPAVSCKPENWPSGAVEFIWRKRIEAFNQLTQTRYSWPSTEMVREATTKGYHLIPVGYIPKKVSNPWFDLEWKIEFPEVERYLETCLSDTQLRCYIFCLLLFQVFFKRDNTVTEDHLRHVIFWQAENFTTAWANYEMHNNIRAVYDSLYENLSNMELPNYFIRTRNEFQQIQQKQLQGVQNAVNKFRQNPLGHIIAALRRLQIEGKGLRLNLSRLVELIMSQSTILMINPALGTMTNKPLPKKRGSEGSDGLWKNIRKIDMVTMDQKREWKRKYMESTMQQRRQFETKQQMRRESETLKSKQQLEVTVPKDAVFDSPRRLLILEFFIEHFVGMVANPMTGRVSSDVLQHAKNLLCLYTEQPSHDAERTLEWRALLKRVRTAPSSQARQRPQMQLPTEGANENWTMQSVAVDTWRGRRLMMDAPPTMVFHRADEESEVVSTDGTDL</sequence>
<dbReference type="OrthoDB" id="6112914at2759"/>
<evidence type="ECO:0000313" key="3">
    <source>
        <dbReference type="EMBL" id="CAB3385679.1"/>
    </source>
</evidence>
<dbReference type="SMART" id="SM01265">
    <property type="entry name" value="Mab-21"/>
    <property type="match status" value="1"/>
</dbReference>
<evidence type="ECO:0000259" key="2">
    <source>
        <dbReference type="Pfam" id="PF20266"/>
    </source>
</evidence>
<evidence type="ECO:0000313" key="4">
    <source>
        <dbReference type="Proteomes" id="UP000494165"/>
    </source>
</evidence>
<name>A0A8S1DZS9_9INSE</name>
<dbReference type="Pfam" id="PF20266">
    <property type="entry name" value="Mab-21_C"/>
    <property type="match status" value="1"/>
</dbReference>
<evidence type="ECO:0000256" key="1">
    <source>
        <dbReference type="SAM" id="MobiDB-lite"/>
    </source>
</evidence>
<dbReference type="InterPro" id="IPR046906">
    <property type="entry name" value="Mab-21_HhH/H2TH-like"/>
</dbReference>
<feature type="compositionally biased region" description="Low complexity" evidence="1">
    <location>
        <begin position="31"/>
        <end position="40"/>
    </location>
</feature>
<accession>A0A8S1DZS9</accession>
<reference evidence="3 4" key="1">
    <citation type="submission" date="2020-04" db="EMBL/GenBank/DDBJ databases">
        <authorList>
            <person name="Alioto T."/>
            <person name="Alioto T."/>
            <person name="Gomez Garrido J."/>
        </authorList>
    </citation>
    <scope>NUCLEOTIDE SEQUENCE [LARGE SCALE GENOMIC DNA]</scope>
</reference>
<proteinExistence type="predicted"/>
<feature type="compositionally biased region" description="Polar residues" evidence="1">
    <location>
        <begin position="388"/>
        <end position="409"/>
    </location>
</feature>
<organism evidence="3 4">
    <name type="scientific">Cloeon dipterum</name>
    <dbReference type="NCBI Taxonomy" id="197152"/>
    <lineage>
        <taxon>Eukaryota</taxon>
        <taxon>Metazoa</taxon>
        <taxon>Ecdysozoa</taxon>
        <taxon>Arthropoda</taxon>
        <taxon>Hexapoda</taxon>
        <taxon>Insecta</taxon>
        <taxon>Pterygota</taxon>
        <taxon>Palaeoptera</taxon>
        <taxon>Ephemeroptera</taxon>
        <taxon>Pisciforma</taxon>
        <taxon>Baetidae</taxon>
        <taxon>Cloeon</taxon>
    </lineage>
</organism>
<protein>
    <recommendedName>
        <fullName evidence="2">Mab-21-like HhH/H2TH-like domain-containing protein</fullName>
    </recommendedName>
</protein>
<keyword evidence="4" id="KW-1185">Reference proteome</keyword>
<dbReference type="PANTHER" id="PTHR10656:SF69">
    <property type="entry name" value="MAB-21-LIKE HHH_H2TH-LIKE DOMAIN-CONTAINING PROTEIN"/>
    <property type="match status" value="1"/>
</dbReference>
<dbReference type="InterPro" id="IPR024810">
    <property type="entry name" value="MAB21L/cGLR"/>
</dbReference>
<feature type="region of interest" description="Disordered" evidence="1">
    <location>
        <begin position="335"/>
        <end position="438"/>
    </location>
</feature>
<feature type="compositionally biased region" description="Polar residues" evidence="1">
    <location>
        <begin position="426"/>
        <end position="438"/>
    </location>
</feature>
<feature type="domain" description="Mab-21-like HhH/H2TH-like" evidence="2">
    <location>
        <begin position="665"/>
        <end position="739"/>
    </location>
</feature>
<gene>
    <name evidence="3" type="ORF">CLODIP_2_CD03108</name>
</gene>
<dbReference type="EMBL" id="CADEPI010000427">
    <property type="protein sequence ID" value="CAB3385679.1"/>
    <property type="molecule type" value="Genomic_DNA"/>
</dbReference>
<dbReference type="Gene3D" id="1.10.1410.40">
    <property type="match status" value="1"/>
</dbReference>
<dbReference type="Proteomes" id="UP000494165">
    <property type="component" value="Unassembled WGS sequence"/>
</dbReference>
<feature type="compositionally biased region" description="Basic and acidic residues" evidence="1">
    <location>
        <begin position="63"/>
        <end position="160"/>
    </location>
</feature>
<dbReference type="PANTHER" id="PTHR10656">
    <property type="entry name" value="CELL FATE DETERMINING PROTEIN MAB21-RELATED"/>
    <property type="match status" value="1"/>
</dbReference>
<comment type="caution">
    <text evidence="3">The sequence shown here is derived from an EMBL/GenBank/DDBJ whole genome shotgun (WGS) entry which is preliminary data.</text>
</comment>